<protein>
    <submittedName>
        <fullName evidence="5">AAA family ATPase</fullName>
    </submittedName>
</protein>
<evidence type="ECO:0000256" key="1">
    <source>
        <dbReference type="ARBA" id="ARBA00008059"/>
    </source>
</evidence>
<gene>
    <name evidence="5" type="ORF">ENL71_01830</name>
</gene>
<dbReference type="PIRSF" id="PIRSF003073">
    <property type="entry name" value="DNAC_TnpB_IstB"/>
    <property type="match status" value="1"/>
</dbReference>
<name>A0A7C5V431_9FIRM</name>
<organism evidence="5">
    <name type="scientific">Caldicellulosiruptor owensensis</name>
    <dbReference type="NCBI Taxonomy" id="55205"/>
    <lineage>
        <taxon>Bacteria</taxon>
        <taxon>Bacillati</taxon>
        <taxon>Bacillota</taxon>
        <taxon>Bacillota incertae sedis</taxon>
        <taxon>Caldicellulosiruptorales</taxon>
        <taxon>Caldicellulosiruptoraceae</taxon>
        <taxon>Caldicellulosiruptor</taxon>
    </lineage>
</organism>
<dbReference type="InterPro" id="IPR047661">
    <property type="entry name" value="IstB"/>
</dbReference>
<keyword evidence="3" id="KW-0067">ATP-binding</keyword>
<feature type="domain" description="AAA+ ATPase" evidence="4">
    <location>
        <begin position="99"/>
        <end position="232"/>
    </location>
</feature>
<evidence type="ECO:0000256" key="2">
    <source>
        <dbReference type="ARBA" id="ARBA00022741"/>
    </source>
</evidence>
<dbReference type="SUPFAM" id="SSF52540">
    <property type="entry name" value="P-loop containing nucleoside triphosphate hydrolases"/>
    <property type="match status" value="1"/>
</dbReference>
<dbReference type="InterPro" id="IPR002611">
    <property type="entry name" value="IstB_ATP-bd"/>
</dbReference>
<dbReference type="InterPro" id="IPR003593">
    <property type="entry name" value="AAA+_ATPase"/>
</dbReference>
<dbReference type="Pfam" id="PF01695">
    <property type="entry name" value="IstB_IS21"/>
    <property type="match status" value="1"/>
</dbReference>
<dbReference type="PANTHER" id="PTHR30050:SF4">
    <property type="entry name" value="ATP-BINDING PROTEIN RV3427C IN INSERTION SEQUENCE-RELATED"/>
    <property type="match status" value="1"/>
</dbReference>
<sequence>MSNYVKLLNNLEELGLHNIKNNLDKYLDLVTSGEKSMTDALYELSNLEIKAKEERAILGCVRVANFPFIKGIEDFDFSFQPSINKQQIMDLMSLRFLEGNENILFVGTPGVGKTHLATAIGIECAKRRYSTYFIHFQELIAQLKKALLENRLEYRLKHFSKYRVLIIDEIGYLPVDHDGANLFFQLISSRYEKSSTIITTNVVFSEWADIFGGATIANAILDRLLHHSYVIFIKGPSYRLQSKTAYFSNSNQQS</sequence>
<evidence type="ECO:0000259" key="4">
    <source>
        <dbReference type="SMART" id="SM00382"/>
    </source>
</evidence>
<evidence type="ECO:0000256" key="3">
    <source>
        <dbReference type="ARBA" id="ARBA00022840"/>
    </source>
</evidence>
<dbReference type="PANTHER" id="PTHR30050">
    <property type="entry name" value="CHROMOSOMAL REPLICATION INITIATOR PROTEIN DNAA"/>
    <property type="match status" value="1"/>
</dbReference>
<comment type="caution">
    <text evidence="5">The sequence shown here is derived from an EMBL/GenBank/DDBJ whole genome shotgun (WGS) entry which is preliminary data.</text>
</comment>
<dbReference type="SMART" id="SM00382">
    <property type="entry name" value="AAA"/>
    <property type="match status" value="1"/>
</dbReference>
<dbReference type="InterPro" id="IPR028350">
    <property type="entry name" value="DNAC/IstB-like"/>
</dbReference>
<dbReference type="EMBL" id="DRUZ01000027">
    <property type="protein sequence ID" value="HHS01268.1"/>
    <property type="molecule type" value="Genomic_DNA"/>
</dbReference>
<proteinExistence type="inferred from homology"/>
<dbReference type="NCBIfam" id="NF038214">
    <property type="entry name" value="IS21_help_AAA"/>
    <property type="match status" value="1"/>
</dbReference>
<comment type="similarity">
    <text evidence="1">Belongs to the IS21/IS1162 putative ATP-binding protein family.</text>
</comment>
<keyword evidence="2" id="KW-0547">Nucleotide-binding</keyword>
<dbReference type="CDD" id="cd00009">
    <property type="entry name" value="AAA"/>
    <property type="match status" value="1"/>
</dbReference>
<dbReference type="GO" id="GO:0006260">
    <property type="term" value="P:DNA replication"/>
    <property type="evidence" value="ECO:0007669"/>
    <property type="project" value="TreeGrafter"/>
</dbReference>
<accession>A0A7C5V431</accession>
<dbReference type="Gene3D" id="3.40.50.300">
    <property type="entry name" value="P-loop containing nucleotide triphosphate hydrolases"/>
    <property type="match status" value="1"/>
</dbReference>
<dbReference type="InterPro" id="IPR027417">
    <property type="entry name" value="P-loop_NTPase"/>
</dbReference>
<dbReference type="AlphaFoldDB" id="A0A7C5V431"/>
<dbReference type="GO" id="GO:0005524">
    <property type="term" value="F:ATP binding"/>
    <property type="evidence" value="ECO:0007669"/>
    <property type="project" value="UniProtKB-KW"/>
</dbReference>
<reference evidence="5" key="1">
    <citation type="journal article" date="2020" name="mSystems">
        <title>Genome- and Community-Level Interaction Insights into Carbon Utilization and Element Cycling Functions of Hydrothermarchaeota in Hydrothermal Sediment.</title>
        <authorList>
            <person name="Zhou Z."/>
            <person name="Liu Y."/>
            <person name="Xu W."/>
            <person name="Pan J."/>
            <person name="Luo Z.H."/>
            <person name="Li M."/>
        </authorList>
    </citation>
    <scope>NUCLEOTIDE SEQUENCE [LARGE SCALE GENOMIC DNA]</scope>
    <source>
        <strain evidence="5">SpSt-102</strain>
    </source>
</reference>
<evidence type="ECO:0000313" key="5">
    <source>
        <dbReference type="EMBL" id="HHS01268.1"/>
    </source>
</evidence>